<sequence length="571" mass="62992">MMRNRRRGATLFVLAMIGVVLLVDSDTRRLLVAAVRRPCANVSLPSFPYNSCCTPMAPEGSYSFSPYKIELVEDPYTVEAEDKNRTICFKIHVSQTIPNCRKYHYCCHEAALDGLEVDVNPLCYFNRTRPSAFIRVFRSRKYVSAALKRVPGSIAGSGAVVRVTKLGIKEKDVNQTIICITPGKNKYGLGCTSLTELCTGDPMPMLDANNVDVMTPSSCLVALSYKHGFCCTSGKARFRALQPARPPAPPSPPNYPNIPFLVLPPGISCSVCLQMRLSSNSYVFLSYDCELFIAAVNYRMQNLLWDPVSSSSLTCMDDYMQVCGNFKDLVDDIFLYFGVTAALGQIIEDMRYMGSLGSCTQGSSIYLEAILNDQYDGTCQNWYNPENQAFDCLAVNVNFPRCQCSNSANPTPFMVKAIFSRLSTSRSPNTYLYCFDILTLKSAGGSCFSSPNAQLLSQVSFYAKEAMRSKLTSIGVLAPAAPFSSMVYYTPSWDAGQATVKVMNLNWNTSQASGSKVCLELDKTINPTSFCEYEDGTPNCWLALHDKSNCPTKPASTGQTYCCPRFQATLV</sequence>
<comment type="caution">
    <text evidence="3">The sequence shown here is derived from an EMBL/GenBank/DDBJ whole genome shotgun (WGS) entry which is preliminary data.</text>
</comment>
<gene>
    <name evidence="3" type="ORF">VaNZ11_008651</name>
</gene>
<organism evidence="3 4">
    <name type="scientific">Volvox africanus</name>
    <dbReference type="NCBI Taxonomy" id="51714"/>
    <lineage>
        <taxon>Eukaryota</taxon>
        <taxon>Viridiplantae</taxon>
        <taxon>Chlorophyta</taxon>
        <taxon>core chlorophytes</taxon>
        <taxon>Chlorophyceae</taxon>
        <taxon>CS clade</taxon>
        <taxon>Chlamydomonadales</taxon>
        <taxon>Volvocaceae</taxon>
        <taxon>Volvox</taxon>
    </lineage>
</organism>
<accession>A0ABQ5S5Y2</accession>
<evidence type="ECO:0000313" key="3">
    <source>
        <dbReference type="EMBL" id="GLI65189.1"/>
    </source>
</evidence>
<feature type="domain" description="Pherophorin" evidence="2">
    <location>
        <begin position="63"/>
        <end position="231"/>
    </location>
</feature>
<keyword evidence="4" id="KW-1185">Reference proteome</keyword>
<feature type="chain" id="PRO_5047126463" description="Pherophorin domain-containing protein" evidence="1">
    <location>
        <begin position="26"/>
        <end position="571"/>
    </location>
</feature>
<evidence type="ECO:0000313" key="4">
    <source>
        <dbReference type="Proteomes" id="UP001165090"/>
    </source>
</evidence>
<name>A0ABQ5S5Y2_9CHLO</name>
<feature type="signal peptide" evidence="1">
    <location>
        <begin position="1"/>
        <end position="25"/>
    </location>
</feature>
<reference evidence="3 4" key="1">
    <citation type="journal article" date="2023" name="IScience">
        <title>Expanded male sex-determining region conserved during the evolution of homothallism in the green alga Volvox.</title>
        <authorList>
            <person name="Yamamoto K."/>
            <person name="Matsuzaki R."/>
            <person name="Mahakham W."/>
            <person name="Heman W."/>
            <person name="Sekimoto H."/>
            <person name="Kawachi M."/>
            <person name="Minakuchi Y."/>
            <person name="Toyoda A."/>
            <person name="Nozaki H."/>
        </authorList>
    </citation>
    <scope>NUCLEOTIDE SEQUENCE [LARGE SCALE GENOMIC DNA]</scope>
    <source>
        <strain evidence="3 4">NIES-4468</strain>
    </source>
</reference>
<dbReference type="Pfam" id="PF12499">
    <property type="entry name" value="DUF3707"/>
    <property type="match status" value="2"/>
</dbReference>
<evidence type="ECO:0000256" key="1">
    <source>
        <dbReference type="SAM" id="SignalP"/>
    </source>
</evidence>
<dbReference type="InterPro" id="IPR024616">
    <property type="entry name" value="Pherophorin"/>
</dbReference>
<dbReference type="Proteomes" id="UP001165090">
    <property type="component" value="Unassembled WGS sequence"/>
</dbReference>
<feature type="domain" description="Pherophorin" evidence="2">
    <location>
        <begin position="399"/>
        <end position="564"/>
    </location>
</feature>
<protein>
    <recommendedName>
        <fullName evidence="2">Pherophorin domain-containing protein</fullName>
    </recommendedName>
</protein>
<evidence type="ECO:0000259" key="2">
    <source>
        <dbReference type="Pfam" id="PF12499"/>
    </source>
</evidence>
<proteinExistence type="predicted"/>
<keyword evidence="1" id="KW-0732">Signal</keyword>
<dbReference type="EMBL" id="BSDZ01000022">
    <property type="protein sequence ID" value="GLI65189.1"/>
    <property type="molecule type" value="Genomic_DNA"/>
</dbReference>